<accession>A0A0C4ECH5</accession>
<reference evidence="3" key="5">
    <citation type="submission" date="2015-06" db="UniProtKB">
        <authorList>
            <consortium name="EnsemblFungi"/>
        </authorList>
    </citation>
    <scope>IDENTIFICATION</scope>
    <source>
        <strain evidence="3">ATCC 64411</strain>
    </source>
</reference>
<dbReference type="AlphaFoldDB" id="A0A0C4ECH5"/>
<reference evidence="2" key="1">
    <citation type="submission" date="2010-05" db="EMBL/GenBank/DDBJ databases">
        <title>The Genome Sequence of Magnaporthe poae strain ATCC 64411.</title>
        <authorList>
            <consortium name="The Broad Institute Genome Sequencing Platform"/>
            <consortium name="Broad Institute Genome Sequencing Center for Infectious Disease"/>
            <person name="Ma L.-J."/>
            <person name="Dead R."/>
            <person name="Young S."/>
            <person name="Zeng Q."/>
            <person name="Koehrsen M."/>
            <person name="Alvarado L."/>
            <person name="Berlin A."/>
            <person name="Chapman S.B."/>
            <person name="Chen Z."/>
            <person name="Freedman E."/>
            <person name="Gellesch M."/>
            <person name="Goldberg J."/>
            <person name="Griggs A."/>
            <person name="Gujja S."/>
            <person name="Heilman E.R."/>
            <person name="Heiman D."/>
            <person name="Hepburn T."/>
            <person name="Howarth C."/>
            <person name="Jen D."/>
            <person name="Larson L."/>
            <person name="Mehta T."/>
            <person name="Neiman D."/>
            <person name="Pearson M."/>
            <person name="Roberts A."/>
            <person name="Saif S."/>
            <person name="Shea T."/>
            <person name="Shenoy N."/>
            <person name="Sisk P."/>
            <person name="Stolte C."/>
            <person name="Sykes S."/>
            <person name="Walk T."/>
            <person name="White J."/>
            <person name="Yandava C."/>
            <person name="Haas B."/>
            <person name="Nusbaum C."/>
            <person name="Birren B."/>
        </authorList>
    </citation>
    <scope>NUCLEOTIDE SEQUENCE</scope>
    <source>
        <strain evidence="2">ATCC 64411</strain>
    </source>
</reference>
<dbReference type="VEuPathDB" id="FungiDB:MAPG_10400"/>
<evidence type="ECO:0000313" key="2">
    <source>
        <dbReference type="EMBL" id="KLU90547.1"/>
    </source>
</evidence>
<evidence type="ECO:0000313" key="4">
    <source>
        <dbReference type="Proteomes" id="UP000011715"/>
    </source>
</evidence>
<organism evidence="3 4">
    <name type="scientific">Magnaporthiopsis poae (strain ATCC 64411 / 73-15)</name>
    <name type="common">Kentucky bluegrass fungus</name>
    <name type="synonym">Magnaporthe poae</name>
    <dbReference type="NCBI Taxonomy" id="644358"/>
    <lineage>
        <taxon>Eukaryota</taxon>
        <taxon>Fungi</taxon>
        <taxon>Dikarya</taxon>
        <taxon>Ascomycota</taxon>
        <taxon>Pezizomycotina</taxon>
        <taxon>Sordariomycetes</taxon>
        <taxon>Sordariomycetidae</taxon>
        <taxon>Magnaporthales</taxon>
        <taxon>Magnaporthaceae</taxon>
        <taxon>Magnaporthiopsis</taxon>
    </lineage>
</organism>
<proteinExistence type="predicted"/>
<dbReference type="EnsemblFungi" id="MAPG_10400T0">
    <property type="protein sequence ID" value="MAPG_10400T0"/>
    <property type="gene ID" value="MAPG_10400"/>
</dbReference>
<reference evidence="4" key="2">
    <citation type="submission" date="2010-05" db="EMBL/GenBank/DDBJ databases">
        <title>The genome sequence of Magnaporthe poae strain ATCC 64411.</title>
        <authorList>
            <person name="Ma L.-J."/>
            <person name="Dead R."/>
            <person name="Young S."/>
            <person name="Zeng Q."/>
            <person name="Koehrsen M."/>
            <person name="Alvarado L."/>
            <person name="Berlin A."/>
            <person name="Chapman S.B."/>
            <person name="Chen Z."/>
            <person name="Freedman E."/>
            <person name="Gellesch M."/>
            <person name="Goldberg J."/>
            <person name="Griggs A."/>
            <person name="Gujja S."/>
            <person name="Heilman E.R."/>
            <person name="Heiman D."/>
            <person name="Hepburn T."/>
            <person name="Howarth C."/>
            <person name="Jen D."/>
            <person name="Larson L."/>
            <person name="Mehta T."/>
            <person name="Neiman D."/>
            <person name="Pearson M."/>
            <person name="Roberts A."/>
            <person name="Saif S."/>
            <person name="Shea T."/>
            <person name="Shenoy N."/>
            <person name="Sisk P."/>
            <person name="Stolte C."/>
            <person name="Sykes S."/>
            <person name="Walk T."/>
            <person name="White J."/>
            <person name="Yandava C."/>
            <person name="Haas B."/>
            <person name="Nusbaum C."/>
            <person name="Birren B."/>
        </authorList>
    </citation>
    <scope>NUCLEOTIDE SEQUENCE [LARGE SCALE GENOMIC DNA]</scope>
    <source>
        <strain evidence="4">ATCC 64411 / 73-15</strain>
    </source>
</reference>
<name>A0A0C4ECH5_MAGP6</name>
<sequence length="162" mass="17879">MLLRRVAVARSVELVKKQTKPRHLGRDRHWEGNLSAPAQNTQISTGPDPMLRTTIRPFCGELIMEGKREAPCRVPMSDAAKESKLASTQTPLRAQVVCWDATSRSSTSPIILRRQQASKDGRGGSYTSHTSFLPSPVLLAPGLRLERTWTALAFRFGQCAAP</sequence>
<reference evidence="3" key="4">
    <citation type="journal article" date="2015" name="G3 (Bethesda)">
        <title>Genome sequences of three phytopathogenic species of the Magnaporthaceae family of fungi.</title>
        <authorList>
            <person name="Okagaki L.H."/>
            <person name="Nunes C.C."/>
            <person name="Sailsbery J."/>
            <person name="Clay B."/>
            <person name="Brown D."/>
            <person name="John T."/>
            <person name="Oh Y."/>
            <person name="Young N."/>
            <person name="Fitzgerald M."/>
            <person name="Haas B.J."/>
            <person name="Zeng Q."/>
            <person name="Young S."/>
            <person name="Adiconis X."/>
            <person name="Fan L."/>
            <person name="Levin J.Z."/>
            <person name="Mitchell T.K."/>
            <person name="Okubara P.A."/>
            <person name="Farman M.L."/>
            <person name="Kohn L.M."/>
            <person name="Birren B."/>
            <person name="Ma L.-J."/>
            <person name="Dean R.A."/>
        </authorList>
    </citation>
    <scope>NUCLEOTIDE SEQUENCE</scope>
    <source>
        <strain evidence="3">ATCC 64411 / 73-15</strain>
    </source>
</reference>
<dbReference type="EMBL" id="ADBL01002327">
    <property type="status" value="NOT_ANNOTATED_CDS"/>
    <property type="molecule type" value="Genomic_DNA"/>
</dbReference>
<dbReference type="Proteomes" id="UP000011715">
    <property type="component" value="Unassembled WGS sequence"/>
</dbReference>
<gene>
    <name evidence="2" type="ORF">MAPG_10400</name>
</gene>
<keyword evidence="4" id="KW-1185">Reference proteome</keyword>
<feature type="region of interest" description="Disordered" evidence="1">
    <location>
        <begin position="18"/>
        <end position="50"/>
    </location>
</feature>
<protein>
    <submittedName>
        <fullName evidence="2 3">Uncharacterized protein</fullName>
    </submittedName>
</protein>
<evidence type="ECO:0000313" key="3">
    <source>
        <dbReference type="EnsemblFungi" id="MAPG_10400T0"/>
    </source>
</evidence>
<evidence type="ECO:0000256" key="1">
    <source>
        <dbReference type="SAM" id="MobiDB-lite"/>
    </source>
</evidence>
<dbReference type="EMBL" id="GL876975">
    <property type="protein sequence ID" value="KLU90547.1"/>
    <property type="molecule type" value="Genomic_DNA"/>
</dbReference>
<feature type="compositionally biased region" description="Polar residues" evidence="1">
    <location>
        <begin position="36"/>
        <end position="45"/>
    </location>
</feature>
<reference evidence="2" key="3">
    <citation type="submission" date="2011-03" db="EMBL/GenBank/DDBJ databases">
        <title>Annotation of Magnaporthe poae ATCC 64411.</title>
        <authorList>
            <person name="Ma L.-J."/>
            <person name="Dead R."/>
            <person name="Young S.K."/>
            <person name="Zeng Q."/>
            <person name="Gargeya S."/>
            <person name="Fitzgerald M."/>
            <person name="Haas B."/>
            <person name="Abouelleil A."/>
            <person name="Alvarado L."/>
            <person name="Arachchi H.M."/>
            <person name="Berlin A."/>
            <person name="Brown A."/>
            <person name="Chapman S.B."/>
            <person name="Chen Z."/>
            <person name="Dunbar C."/>
            <person name="Freedman E."/>
            <person name="Gearin G."/>
            <person name="Gellesch M."/>
            <person name="Goldberg J."/>
            <person name="Griggs A."/>
            <person name="Gujja S."/>
            <person name="Heiman D."/>
            <person name="Howarth C."/>
            <person name="Larson L."/>
            <person name="Lui A."/>
            <person name="MacDonald P.J.P."/>
            <person name="Mehta T."/>
            <person name="Montmayeur A."/>
            <person name="Murphy C."/>
            <person name="Neiman D."/>
            <person name="Pearson M."/>
            <person name="Priest M."/>
            <person name="Roberts A."/>
            <person name="Saif S."/>
            <person name="Shea T."/>
            <person name="Shenoy N."/>
            <person name="Sisk P."/>
            <person name="Stolte C."/>
            <person name="Sykes S."/>
            <person name="Yandava C."/>
            <person name="Wortman J."/>
            <person name="Nusbaum C."/>
            <person name="Birren B."/>
        </authorList>
    </citation>
    <scope>NUCLEOTIDE SEQUENCE</scope>
    <source>
        <strain evidence="2">ATCC 64411</strain>
    </source>
</reference>